<dbReference type="PANTHER" id="PTHR24346">
    <property type="entry name" value="MAP/MICROTUBULE AFFINITY-REGULATING KINASE"/>
    <property type="match status" value="1"/>
</dbReference>
<dbReference type="PROSITE" id="PS00107">
    <property type="entry name" value="PROTEIN_KINASE_ATP"/>
    <property type="match status" value="1"/>
</dbReference>
<dbReference type="GO" id="GO:0005737">
    <property type="term" value="C:cytoplasm"/>
    <property type="evidence" value="ECO:0007669"/>
    <property type="project" value="TreeGrafter"/>
</dbReference>
<dbReference type="Proteomes" id="UP001195483">
    <property type="component" value="Unassembled WGS sequence"/>
</dbReference>
<evidence type="ECO:0000256" key="1">
    <source>
        <dbReference type="ARBA" id="ARBA00022527"/>
    </source>
</evidence>
<accession>A0AAE0SNK7</accession>
<organism evidence="9 10">
    <name type="scientific">Potamilus streckersoni</name>
    <dbReference type="NCBI Taxonomy" id="2493646"/>
    <lineage>
        <taxon>Eukaryota</taxon>
        <taxon>Metazoa</taxon>
        <taxon>Spiralia</taxon>
        <taxon>Lophotrochozoa</taxon>
        <taxon>Mollusca</taxon>
        <taxon>Bivalvia</taxon>
        <taxon>Autobranchia</taxon>
        <taxon>Heteroconchia</taxon>
        <taxon>Palaeoheterodonta</taxon>
        <taxon>Unionida</taxon>
        <taxon>Unionoidea</taxon>
        <taxon>Unionidae</taxon>
        <taxon>Ambleminae</taxon>
        <taxon>Lampsilini</taxon>
        <taxon>Potamilus</taxon>
    </lineage>
</organism>
<name>A0AAE0SNK7_9BIVA</name>
<dbReference type="PANTHER" id="PTHR24346:SF75">
    <property type="entry name" value="AURORA KINASE"/>
    <property type="match status" value="1"/>
</dbReference>
<dbReference type="EMBL" id="JAEAOA010001321">
    <property type="protein sequence ID" value="KAK3595209.1"/>
    <property type="molecule type" value="Genomic_DNA"/>
</dbReference>
<keyword evidence="10" id="KW-1185">Reference proteome</keyword>
<proteinExistence type="inferred from homology"/>
<keyword evidence="1 7" id="KW-0723">Serine/threonine-protein kinase</keyword>
<evidence type="ECO:0000313" key="9">
    <source>
        <dbReference type="EMBL" id="KAK3595209.1"/>
    </source>
</evidence>
<dbReference type="InterPro" id="IPR011009">
    <property type="entry name" value="Kinase-like_dom_sf"/>
</dbReference>
<reference evidence="9" key="3">
    <citation type="submission" date="2023-05" db="EMBL/GenBank/DDBJ databases">
        <authorList>
            <person name="Smith C.H."/>
        </authorList>
    </citation>
    <scope>NUCLEOTIDE SEQUENCE</scope>
    <source>
        <strain evidence="9">CHS0354</strain>
        <tissue evidence="9">Mantle</tissue>
    </source>
</reference>
<dbReference type="Pfam" id="PF00069">
    <property type="entry name" value="Pkinase"/>
    <property type="match status" value="1"/>
</dbReference>
<evidence type="ECO:0000256" key="5">
    <source>
        <dbReference type="ARBA" id="ARBA00022840"/>
    </source>
</evidence>
<evidence type="ECO:0000256" key="2">
    <source>
        <dbReference type="ARBA" id="ARBA00022679"/>
    </source>
</evidence>
<reference evidence="9" key="2">
    <citation type="journal article" date="2021" name="Genome Biol. Evol.">
        <title>Developing a high-quality reference genome for a parasitic bivalve with doubly uniparental inheritance (Bivalvia: Unionida).</title>
        <authorList>
            <person name="Smith C.H."/>
        </authorList>
    </citation>
    <scope>NUCLEOTIDE SEQUENCE</scope>
    <source>
        <strain evidence="9">CHS0354</strain>
        <tissue evidence="9">Mantle</tissue>
    </source>
</reference>
<keyword evidence="4" id="KW-0418">Kinase</keyword>
<keyword evidence="2" id="KW-0808">Transferase</keyword>
<evidence type="ECO:0000259" key="8">
    <source>
        <dbReference type="PROSITE" id="PS50011"/>
    </source>
</evidence>
<dbReference type="InterPro" id="IPR008271">
    <property type="entry name" value="Ser/Thr_kinase_AS"/>
</dbReference>
<evidence type="ECO:0000256" key="3">
    <source>
        <dbReference type="ARBA" id="ARBA00022741"/>
    </source>
</evidence>
<keyword evidence="3 6" id="KW-0547">Nucleotide-binding</keyword>
<dbReference type="PROSITE" id="PS50011">
    <property type="entry name" value="PROTEIN_KINASE_DOM"/>
    <property type="match status" value="1"/>
</dbReference>
<protein>
    <recommendedName>
        <fullName evidence="8">Protein kinase domain-containing protein</fullName>
    </recommendedName>
</protein>
<dbReference type="FunFam" id="1.10.510.10:FF:000571">
    <property type="entry name" value="Maternal embryonic leucine zipper kinase"/>
    <property type="match status" value="1"/>
</dbReference>
<dbReference type="SUPFAM" id="SSF56112">
    <property type="entry name" value="Protein kinase-like (PK-like)"/>
    <property type="match status" value="1"/>
</dbReference>
<gene>
    <name evidence="9" type="ORF">CHS0354_021525</name>
</gene>
<evidence type="ECO:0000256" key="6">
    <source>
        <dbReference type="PROSITE-ProRule" id="PRU10141"/>
    </source>
</evidence>
<dbReference type="AlphaFoldDB" id="A0AAE0SNK7"/>
<dbReference type="Gene3D" id="1.10.510.10">
    <property type="entry name" value="Transferase(Phosphotransferase) domain 1"/>
    <property type="match status" value="1"/>
</dbReference>
<dbReference type="GO" id="GO:0004674">
    <property type="term" value="F:protein serine/threonine kinase activity"/>
    <property type="evidence" value="ECO:0007669"/>
    <property type="project" value="UniProtKB-KW"/>
</dbReference>
<dbReference type="InterPro" id="IPR017441">
    <property type="entry name" value="Protein_kinase_ATP_BS"/>
</dbReference>
<reference evidence="9" key="1">
    <citation type="journal article" date="2021" name="Genome Biol. Evol.">
        <title>A High-Quality Reference Genome for a Parasitic Bivalve with Doubly Uniparental Inheritance (Bivalvia: Unionida).</title>
        <authorList>
            <person name="Smith C.H."/>
        </authorList>
    </citation>
    <scope>NUCLEOTIDE SEQUENCE</scope>
    <source>
        <strain evidence="9">CHS0354</strain>
    </source>
</reference>
<dbReference type="SMART" id="SM00220">
    <property type="entry name" value="S_TKc"/>
    <property type="match status" value="1"/>
</dbReference>
<evidence type="ECO:0000256" key="4">
    <source>
        <dbReference type="ARBA" id="ARBA00022777"/>
    </source>
</evidence>
<feature type="binding site" evidence="6">
    <location>
        <position position="63"/>
    </location>
    <ligand>
        <name>ATP</name>
        <dbReference type="ChEBI" id="CHEBI:30616"/>
    </ligand>
</feature>
<evidence type="ECO:0000256" key="7">
    <source>
        <dbReference type="RuleBase" id="RU000304"/>
    </source>
</evidence>
<dbReference type="GO" id="GO:0035556">
    <property type="term" value="P:intracellular signal transduction"/>
    <property type="evidence" value="ECO:0007669"/>
    <property type="project" value="TreeGrafter"/>
</dbReference>
<keyword evidence="5 6" id="KW-0067">ATP-binding</keyword>
<comment type="caution">
    <text evidence="9">The sequence shown here is derived from an EMBL/GenBank/DDBJ whole genome shotgun (WGS) entry which is preliminary data.</text>
</comment>
<evidence type="ECO:0000313" key="10">
    <source>
        <dbReference type="Proteomes" id="UP001195483"/>
    </source>
</evidence>
<dbReference type="FunFam" id="3.30.200.20:FF:000042">
    <property type="entry name" value="Aurora kinase A"/>
    <property type="match status" value="1"/>
</dbReference>
<dbReference type="GO" id="GO:0005524">
    <property type="term" value="F:ATP binding"/>
    <property type="evidence" value="ECO:0007669"/>
    <property type="project" value="UniProtKB-UniRule"/>
</dbReference>
<sequence>MSSAFEQIFKESFVPLDSRKRVGDYVLGSILGEGSFSTVRLGRNVNTGEQTAIKIIPKKTALKRQSARLRFERETQALRTLKHNNIVRLLDVMETEGNYYIILELMEGENFNSYLNRKGPLEEREARAYMRQMADIVHHMHSMGVVHRDLKPDNFILTCGTIKLVDFGLSGFLKEGSTLTTQCGSPTYTAPEIFALLPYTHAVDMWSLGMILCMMLCNTLPFSPEERKSHRHIYNRILRGLELPRDVSPSTYPIIIDGTLTILVIDATFVFLKR</sequence>
<comment type="similarity">
    <text evidence="7">Belongs to the protein kinase superfamily.</text>
</comment>
<dbReference type="InterPro" id="IPR000719">
    <property type="entry name" value="Prot_kinase_dom"/>
</dbReference>
<dbReference type="PROSITE" id="PS00108">
    <property type="entry name" value="PROTEIN_KINASE_ST"/>
    <property type="match status" value="1"/>
</dbReference>
<feature type="domain" description="Protein kinase" evidence="8">
    <location>
        <begin position="25"/>
        <end position="274"/>
    </location>
</feature>